<organism evidence="12 13">
    <name type="scientific">Macrostomum lignano</name>
    <dbReference type="NCBI Taxonomy" id="282301"/>
    <lineage>
        <taxon>Eukaryota</taxon>
        <taxon>Metazoa</taxon>
        <taxon>Spiralia</taxon>
        <taxon>Lophotrochozoa</taxon>
        <taxon>Platyhelminthes</taxon>
        <taxon>Rhabditophora</taxon>
        <taxon>Macrostomorpha</taxon>
        <taxon>Macrostomida</taxon>
        <taxon>Macrostomidae</taxon>
        <taxon>Macrostomum</taxon>
    </lineage>
</organism>
<evidence type="ECO:0000259" key="10">
    <source>
        <dbReference type="PROSITE" id="PS51030"/>
    </source>
</evidence>
<dbReference type="Gene3D" id="1.10.565.10">
    <property type="entry name" value="Retinoid X Receptor"/>
    <property type="match status" value="1"/>
</dbReference>
<dbReference type="PROSITE" id="PS51030">
    <property type="entry name" value="NUCLEAR_REC_DBD_2"/>
    <property type="match status" value="1"/>
</dbReference>
<keyword evidence="6" id="KW-0804">Transcription</keyword>
<accession>A0A267GZG1</accession>
<evidence type="ECO:0000256" key="3">
    <source>
        <dbReference type="ARBA" id="ARBA00022833"/>
    </source>
</evidence>
<dbReference type="InterPro" id="IPR050200">
    <property type="entry name" value="Nuclear_hormone_rcpt_NR3"/>
</dbReference>
<dbReference type="PROSITE" id="PS51843">
    <property type="entry name" value="NR_LBD"/>
    <property type="match status" value="1"/>
</dbReference>
<dbReference type="SUPFAM" id="SSF48508">
    <property type="entry name" value="Nuclear receptor ligand-binding domain"/>
    <property type="match status" value="1"/>
</dbReference>
<dbReference type="PRINTS" id="PR00047">
    <property type="entry name" value="STROIDFINGER"/>
</dbReference>
<name>A0A267GZG1_9PLAT</name>
<keyword evidence="2" id="KW-0863">Zinc-finger</keyword>
<dbReference type="Gene3D" id="3.30.50.10">
    <property type="entry name" value="Erythroid Transcription Factor GATA-1, subunit A"/>
    <property type="match status" value="1"/>
</dbReference>
<gene>
    <name evidence="12" type="ORF">BOX15_Mlig030915g3</name>
</gene>
<evidence type="ECO:0000256" key="6">
    <source>
        <dbReference type="ARBA" id="ARBA00023163"/>
    </source>
</evidence>
<evidence type="ECO:0000256" key="8">
    <source>
        <dbReference type="ARBA" id="ARBA00023242"/>
    </source>
</evidence>
<keyword evidence="4" id="KW-0805">Transcription regulation</keyword>
<dbReference type="SMART" id="SM00430">
    <property type="entry name" value="HOLI"/>
    <property type="match status" value="1"/>
</dbReference>
<dbReference type="InterPro" id="IPR001628">
    <property type="entry name" value="Znf_hrmn_rcpt"/>
</dbReference>
<dbReference type="STRING" id="282301.A0A267GZG1"/>
<dbReference type="EMBL" id="NIVC01000087">
    <property type="protein sequence ID" value="PAA91418.1"/>
    <property type="molecule type" value="Genomic_DNA"/>
</dbReference>
<dbReference type="PANTHER" id="PTHR48092">
    <property type="entry name" value="KNIRPS-RELATED PROTEIN-RELATED"/>
    <property type="match status" value="1"/>
</dbReference>
<dbReference type="SMART" id="SM00399">
    <property type="entry name" value="ZnF_C4"/>
    <property type="match status" value="1"/>
</dbReference>
<keyword evidence="5" id="KW-0238">DNA-binding</keyword>
<keyword evidence="1" id="KW-0479">Metal-binding</keyword>
<evidence type="ECO:0000256" key="4">
    <source>
        <dbReference type="ARBA" id="ARBA00023015"/>
    </source>
</evidence>
<keyword evidence="8" id="KW-0539">Nucleus</keyword>
<evidence type="ECO:0000313" key="12">
    <source>
        <dbReference type="EMBL" id="PAA91418.1"/>
    </source>
</evidence>
<evidence type="ECO:0000313" key="13">
    <source>
        <dbReference type="Proteomes" id="UP000215902"/>
    </source>
</evidence>
<feature type="domain" description="Nuclear receptor" evidence="10">
    <location>
        <begin position="12"/>
        <end position="91"/>
    </location>
</feature>
<dbReference type="PRINTS" id="PR00398">
    <property type="entry name" value="STRDHORMONER"/>
</dbReference>
<protein>
    <recommendedName>
        <fullName evidence="14">Nuclear receptor domain-containing protein</fullName>
    </recommendedName>
</protein>
<evidence type="ECO:0000256" key="2">
    <source>
        <dbReference type="ARBA" id="ARBA00022771"/>
    </source>
</evidence>
<dbReference type="OrthoDB" id="5799427at2759"/>
<keyword evidence="3" id="KW-0862">Zinc</keyword>
<dbReference type="InterPro" id="IPR035500">
    <property type="entry name" value="NHR-like_dom_sf"/>
</dbReference>
<dbReference type="SUPFAM" id="SSF57716">
    <property type="entry name" value="Glucocorticoid receptor-like (DNA-binding domain)"/>
    <property type="match status" value="1"/>
</dbReference>
<evidence type="ECO:0008006" key="14">
    <source>
        <dbReference type="Google" id="ProtNLM"/>
    </source>
</evidence>
<feature type="compositionally biased region" description="Polar residues" evidence="9">
    <location>
        <begin position="195"/>
        <end position="208"/>
    </location>
</feature>
<dbReference type="InterPro" id="IPR001723">
    <property type="entry name" value="Nuclear_hrmn_rcpt"/>
</dbReference>
<comment type="caution">
    <text evidence="12">The sequence shown here is derived from an EMBL/GenBank/DDBJ whole genome shotgun (WGS) entry which is preliminary data.</text>
</comment>
<sequence>MYQQQQQQLLEDESCSICFRKATGHHYGAVTCEACKAFFKRTVHSCVTYFCPVQRSGSRCPVPKSSRKRHCPACRWVRCLEARMQTALVRCSSPTAALLPPASAEASAGATLLTDSCSQPAVDSVETAEAAASAASLPLGREPPVYMRQLLAQRPVQGDHQASNRSALVCRLTELLNECTPDDQLHQQADAEQLSAASVSSPAGSLGQSDEHTAQLGAATNKLAVDLIDFSKRLTEFTQLPMEDRVRLLQMHWLSLTVWQVAYSSVPYDGSLKFSASYALREDQASSVAGLIPVRCGSQMRCLARLLTSTGVTWAEFLLLKLVFLFDAAPPLDEWRQPEQIQAAQATYLRELRTICPDNARRGKLLSLSGMLSAIQVFSVGYWSRVMQRTTFLPPPLMSEMLKFSLGQVPRISSDLAAMQSAADKAAASECFKGGGN</sequence>
<dbReference type="GO" id="GO:0003700">
    <property type="term" value="F:DNA-binding transcription factor activity"/>
    <property type="evidence" value="ECO:0007669"/>
    <property type="project" value="InterPro"/>
</dbReference>
<evidence type="ECO:0000256" key="9">
    <source>
        <dbReference type="SAM" id="MobiDB-lite"/>
    </source>
</evidence>
<evidence type="ECO:0000256" key="7">
    <source>
        <dbReference type="ARBA" id="ARBA00023170"/>
    </source>
</evidence>
<reference evidence="12 13" key="1">
    <citation type="submission" date="2017-06" db="EMBL/GenBank/DDBJ databases">
        <title>A platform for efficient transgenesis in Macrostomum lignano, a flatworm model organism for stem cell research.</title>
        <authorList>
            <person name="Berezikov E."/>
        </authorList>
    </citation>
    <scope>NUCLEOTIDE SEQUENCE [LARGE SCALE GENOMIC DNA]</scope>
    <source>
        <strain evidence="12">DV1</strain>
        <tissue evidence="12">Whole organism</tissue>
    </source>
</reference>
<dbReference type="InterPro" id="IPR013088">
    <property type="entry name" value="Znf_NHR/GATA"/>
</dbReference>
<keyword evidence="7" id="KW-0675">Receptor</keyword>
<dbReference type="Pfam" id="PF00105">
    <property type="entry name" value="zf-C4"/>
    <property type="match status" value="1"/>
</dbReference>
<feature type="domain" description="NR LBD" evidence="11">
    <location>
        <begin position="186"/>
        <end position="408"/>
    </location>
</feature>
<dbReference type="Pfam" id="PF00104">
    <property type="entry name" value="Hormone_recep"/>
    <property type="match status" value="1"/>
</dbReference>
<feature type="region of interest" description="Disordered" evidence="9">
    <location>
        <begin position="189"/>
        <end position="210"/>
    </location>
</feature>
<evidence type="ECO:0000256" key="5">
    <source>
        <dbReference type="ARBA" id="ARBA00023125"/>
    </source>
</evidence>
<dbReference type="InterPro" id="IPR000536">
    <property type="entry name" value="Nucl_hrmn_rcpt_lig-bd"/>
</dbReference>
<evidence type="ECO:0000256" key="1">
    <source>
        <dbReference type="ARBA" id="ARBA00022723"/>
    </source>
</evidence>
<proteinExistence type="predicted"/>
<dbReference type="AlphaFoldDB" id="A0A267GZG1"/>
<dbReference type="GO" id="GO:0043565">
    <property type="term" value="F:sequence-specific DNA binding"/>
    <property type="evidence" value="ECO:0007669"/>
    <property type="project" value="InterPro"/>
</dbReference>
<evidence type="ECO:0000259" key="11">
    <source>
        <dbReference type="PROSITE" id="PS51843"/>
    </source>
</evidence>
<dbReference type="Proteomes" id="UP000215902">
    <property type="component" value="Unassembled WGS sequence"/>
</dbReference>
<dbReference type="GO" id="GO:0008270">
    <property type="term" value="F:zinc ion binding"/>
    <property type="evidence" value="ECO:0007669"/>
    <property type="project" value="UniProtKB-KW"/>
</dbReference>
<keyword evidence="13" id="KW-1185">Reference proteome</keyword>